<comment type="similarity">
    <text evidence="2 4">Belongs to the trans-sulfuration enzymes family.</text>
</comment>
<dbReference type="CDD" id="cd00614">
    <property type="entry name" value="CGS_like"/>
    <property type="match status" value="1"/>
</dbReference>
<dbReference type="InterPro" id="IPR000277">
    <property type="entry name" value="Cys/Met-Metab_PyrdxlP-dep_enz"/>
</dbReference>
<dbReference type="Gene3D" id="3.90.1150.10">
    <property type="entry name" value="Aspartate Aminotransferase, domain 1"/>
    <property type="match status" value="1"/>
</dbReference>
<proteinExistence type="inferred from homology"/>
<dbReference type="InterPro" id="IPR015422">
    <property type="entry name" value="PyrdxlP-dep_Trfase_small"/>
</dbReference>
<reference evidence="6" key="1">
    <citation type="journal article" date="2022" name="Int. J. Syst. Evol. Microbiol.">
        <title>Anaeromyxobacter oryzae sp. nov., Anaeromyxobacter diazotrophicus sp. nov. and Anaeromyxobacter paludicola sp. nov., isolated from paddy soils.</title>
        <authorList>
            <person name="Itoh H."/>
            <person name="Xu Z."/>
            <person name="Mise K."/>
            <person name="Masuda Y."/>
            <person name="Ushijima N."/>
            <person name="Hayakawa C."/>
            <person name="Shiratori Y."/>
            <person name="Senoo K."/>
        </authorList>
    </citation>
    <scope>NUCLEOTIDE SEQUENCE [LARGE SCALE GENOMIC DNA]</scope>
    <source>
        <strain evidence="6">Red630</strain>
    </source>
</reference>
<sequence>MADDKDLRFETLAIHAGQRPDPTTGAIMTPVYLTSTYVQDGPGEHKGYEYSRTQNPTRDALQGCLAALEGAKHGLAFASGLAATDALMHLLEAGDHVLVSDDVYGGTFRIFDKVYRRHGIEFSYVDASDARNVERGLRKNTRLVWLESPTNPMLKLVDLAEVSRLARAHGARTVVDNTFASPYFQQPLSLGIDVVTHSTTKYLNGHSDVVGGAVMTSDDALHERIKFLQNAVGGVPGPMDSFLVLRGLKTLHVRMERHAQNALAVARFLEGHPQVEKVTYPGLASHPQHELARRQMKGFGGMLTFVVKGGLEPARAFLKALRIFACAESLGGVESLIEHPAIMTHASVPPETRAKLGIADGFIRVSCGIEHVDDLVADLERGFAAAKRA</sequence>
<dbReference type="NCBIfam" id="NF005871">
    <property type="entry name" value="PRK07811.1"/>
    <property type="match status" value="1"/>
</dbReference>
<dbReference type="Proteomes" id="UP001162734">
    <property type="component" value="Chromosome"/>
</dbReference>
<dbReference type="InterPro" id="IPR054542">
    <property type="entry name" value="Cys_met_metab_PP"/>
</dbReference>
<dbReference type="EMBL" id="AP025592">
    <property type="protein sequence ID" value="BDG10349.1"/>
    <property type="molecule type" value="Genomic_DNA"/>
</dbReference>
<comment type="cofactor">
    <cofactor evidence="1 4">
        <name>pyridoxal 5'-phosphate</name>
        <dbReference type="ChEBI" id="CHEBI:597326"/>
    </cofactor>
</comment>
<keyword evidence="6" id="KW-1185">Reference proteome</keyword>
<evidence type="ECO:0000256" key="2">
    <source>
        <dbReference type="ARBA" id="ARBA00009077"/>
    </source>
</evidence>
<evidence type="ECO:0000256" key="3">
    <source>
        <dbReference type="ARBA" id="ARBA00022898"/>
    </source>
</evidence>
<gene>
    <name evidence="5" type="primary">metB</name>
    <name evidence="5" type="ORF">AMPC_34620</name>
</gene>
<dbReference type="RefSeq" id="WP_248342799.1">
    <property type="nucleotide sequence ID" value="NZ_AP025592.1"/>
</dbReference>
<name>A0ABM7XEV3_9BACT</name>
<dbReference type="Pfam" id="PF01053">
    <property type="entry name" value="Cys_Met_Meta_PP"/>
    <property type="match status" value="1"/>
</dbReference>
<dbReference type="SUPFAM" id="SSF53383">
    <property type="entry name" value="PLP-dependent transferases"/>
    <property type="match status" value="1"/>
</dbReference>
<dbReference type="InterPro" id="IPR015424">
    <property type="entry name" value="PyrdxlP-dep_Trfase"/>
</dbReference>
<keyword evidence="3 4" id="KW-0663">Pyridoxal phosphate</keyword>
<dbReference type="PANTHER" id="PTHR11808">
    <property type="entry name" value="TRANS-SULFURATION ENZYME FAMILY MEMBER"/>
    <property type="match status" value="1"/>
</dbReference>
<dbReference type="Gene3D" id="3.40.640.10">
    <property type="entry name" value="Type I PLP-dependent aspartate aminotransferase-like (Major domain)"/>
    <property type="match status" value="1"/>
</dbReference>
<evidence type="ECO:0000313" key="6">
    <source>
        <dbReference type="Proteomes" id="UP001162734"/>
    </source>
</evidence>
<protein>
    <submittedName>
        <fullName evidence="5">Cystathionine gamma-synthase</fullName>
    </submittedName>
</protein>
<dbReference type="PIRSF" id="PIRSF001434">
    <property type="entry name" value="CGS"/>
    <property type="match status" value="1"/>
</dbReference>
<evidence type="ECO:0000313" key="5">
    <source>
        <dbReference type="EMBL" id="BDG10349.1"/>
    </source>
</evidence>
<organism evidence="5 6">
    <name type="scientific">Anaeromyxobacter paludicola</name>
    <dbReference type="NCBI Taxonomy" id="2918171"/>
    <lineage>
        <taxon>Bacteria</taxon>
        <taxon>Pseudomonadati</taxon>
        <taxon>Myxococcota</taxon>
        <taxon>Myxococcia</taxon>
        <taxon>Myxococcales</taxon>
        <taxon>Cystobacterineae</taxon>
        <taxon>Anaeromyxobacteraceae</taxon>
        <taxon>Anaeromyxobacter</taxon>
    </lineage>
</organism>
<evidence type="ECO:0000256" key="1">
    <source>
        <dbReference type="ARBA" id="ARBA00001933"/>
    </source>
</evidence>
<evidence type="ECO:0000256" key="4">
    <source>
        <dbReference type="RuleBase" id="RU362118"/>
    </source>
</evidence>
<dbReference type="PANTHER" id="PTHR11808:SF15">
    <property type="entry name" value="CYSTATHIONINE GAMMA-LYASE"/>
    <property type="match status" value="1"/>
</dbReference>
<dbReference type="InterPro" id="IPR015421">
    <property type="entry name" value="PyrdxlP-dep_Trfase_major"/>
</dbReference>
<accession>A0ABM7XEV3</accession>
<dbReference type="PROSITE" id="PS00868">
    <property type="entry name" value="CYS_MET_METAB_PP"/>
    <property type="match status" value="1"/>
</dbReference>